<comment type="similarity">
    <text evidence="9">Belongs to the UbiA prenyltransferase family. Protoheme IX farnesyltransferase subfamily.</text>
</comment>
<feature type="transmembrane region" description="Helical" evidence="9">
    <location>
        <begin position="32"/>
        <end position="56"/>
    </location>
</feature>
<evidence type="ECO:0000256" key="5">
    <source>
        <dbReference type="ARBA" id="ARBA00022989"/>
    </source>
</evidence>
<feature type="transmembrane region" description="Helical" evidence="9">
    <location>
        <begin position="162"/>
        <end position="182"/>
    </location>
</feature>
<comment type="catalytic activity">
    <reaction evidence="8 9">
        <text>heme b + (2E,6E)-farnesyl diphosphate + H2O = Fe(II)-heme o + diphosphate</text>
        <dbReference type="Rhea" id="RHEA:28070"/>
        <dbReference type="ChEBI" id="CHEBI:15377"/>
        <dbReference type="ChEBI" id="CHEBI:33019"/>
        <dbReference type="ChEBI" id="CHEBI:60344"/>
        <dbReference type="ChEBI" id="CHEBI:60530"/>
        <dbReference type="ChEBI" id="CHEBI:175763"/>
        <dbReference type="EC" id="2.5.1.141"/>
    </reaction>
</comment>
<sequence>MNKVETPYSEMIGDTTISNKQKYSMIISEIKALIKIGIVNSNLITTIAGFLLAVHFTDTSFINHWGTFLLTIIGSAMVIAGGCILNNWYDVDIDPKMARTKNRPTVTGFFSLKMVLVFGLATTIVGIILLMFTTLQAALFAFLGWFVYVVLYTIWSKRRYTLNTVIGSFSGAMPPLIGWAAVSPTMHTVPIVMFLIMFVWQTPHFLALAMKKTEDYREAGIPMLPVVHGFDFTKRQIVVYIACLLPLPLLLTPSLGITFTVIATLLNIGWLVLGFRGFFIKDDLKWANLIFIYSLNYLIILFPLMIIVTLPIFN</sequence>
<keyword evidence="3 9" id="KW-0808">Transferase</keyword>
<reference evidence="11" key="1">
    <citation type="journal article" date="2019" name="Int. J. Syst. Evol. Microbiol.">
        <title>The Global Catalogue of Microorganisms (GCM) 10K type strain sequencing project: providing services to taxonomists for standard genome sequencing and annotation.</title>
        <authorList>
            <consortium name="The Broad Institute Genomics Platform"/>
            <consortium name="The Broad Institute Genome Sequencing Center for Infectious Disease"/>
            <person name="Wu L."/>
            <person name="Ma J."/>
        </authorList>
    </citation>
    <scope>NUCLEOTIDE SEQUENCE [LARGE SCALE GENOMIC DNA]</scope>
    <source>
        <strain evidence="11">IBRC-M 10703</strain>
    </source>
</reference>
<dbReference type="PANTHER" id="PTHR43448:SF2">
    <property type="entry name" value="PROTOHEME IX FARNESYLTRANSFERASE, MITOCHONDRIAL"/>
    <property type="match status" value="1"/>
</dbReference>
<comment type="function">
    <text evidence="9">Converts heme B (protoheme IX) to heme O by substitution of the vinyl group on carbon 2 of heme B porphyrin ring with a hydroxyethyl farnesyl side group.</text>
</comment>
<feature type="transmembrane region" description="Helical" evidence="9">
    <location>
        <begin position="237"/>
        <end position="255"/>
    </location>
</feature>
<dbReference type="NCBIfam" id="TIGR01473">
    <property type="entry name" value="cyoE_ctaB"/>
    <property type="match status" value="1"/>
</dbReference>
<comment type="pathway">
    <text evidence="9">Porphyrin-containing compound metabolism; heme O biosynthesis; heme O from protoheme: step 1/1.</text>
</comment>
<organism evidence="10 11">
    <name type="scientific">Oceanobacillus longus</name>
    <dbReference type="NCBI Taxonomy" id="930120"/>
    <lineage>
        <taxon>Bacteria</taxon>
        <taxon>Bacillati</taxon>
        <taxon>Bacillota</taxon>
        <taxon>Bacilli</taxon>
        <taxon>Bacillales</taxon>
        <taxon>Bacillaceae</taxon>
        <taxon>Oceanobacillus</taxon>
    </lineage>
</organism>
<evidence type="ECO:0000256" key="7">
    <source>
        <dbReference type="ARBA" id="ARBA00023136"/>
    </source>
</evidence>
<dbReference type="Gene3D" id="1.10.357.140">
    <property type="entry name" value="UbiA prenyltransferase"/>
    <property type="match status" value="1"/>
</dbReference>
<keyword evidence="7 9" id="KW-0472">Membrane</keyword>
<dbReference type="PANTHER" id="PTHR43448">
    <property type="entry name" value="PROTOHEME IX FARNESYLTRANSFERASE, MITOCHONDRIAL"/>
    <property type="match status" value="1"/>
</dbReference>
<keyword evidence="6 9" id="KW-0350">Heme biosynthesis</keyword>
<evidence type="ECO:0000256" key="3">
    <source>
        <dbReference type="ARBA" id="ARBA00022679"/>
    </source>
</evidence>
<evidence type="ECO:0000256" key="2">
    <source>
        <dbReference type="ARBA" id="ARBA00022475"/>
    </source>
</evidence>
<comment type="miscellaneous">
    <text evidence="9">Carbon 2 of the heme B porphyrin ring is defined according to the Fischer nomenclature.</text>
</comment>
<dbReference type="EMBL" id="JBHSAO010000014">
    <property type="protein sequence ID" value="MFC4025435.1"/>
    <property type="molecule type" value="Genomic_DNA"/>
</dbReference>
<dbReference type="GO" id="GO:0008495">
    <property type="term" value="F:protoheme IX farnesyltransferase activity"/>
    <property type="evidence" value="ECO:0007669"/>
    <property type="project" value="UniProtKB-EC"/>
</dbReference>
<evidence type="ECO:0000256" key="4">
    <source>
        <dbReference type="ARBA" id="ARBA00022692"/>
    </source>
</evidence>
<proteinExistence type="inferred from homology"/>
<feature type="transmembrane region" description="Helical" evidence="9">
    <location>
        <begin position="188"/>
        <end position="209"/>
    </location>
</feature>
<dbReference type="Pfam" id="PF01040">
    <property type="entry name" value="UbiA"/>
    <property type="match status" value="1"/>
</dbReference>
<dbReference type="Proteomes" id="UP001595772">
    <property type="component" value="Unassembled WGS sequence"/>
</dbReference>
<keyword evidence="5 9" id="KW-1133">Transmembrane helix</keyword>
<feature type="transmembrane region" description="Helical" evidence="9">
    <location>
        <begin position="110"/>
        <end position="132"/>
    </location>
</feature>
<dbReference type="InterPro" id="IPR030470">
    <property type="entry name" value="UbiA_prenylTrfase_CS"/>
</dbReference>
<feature type="transmembrane region" description="Helical" evidence="9">
    <location>
        <begin position="291"/>
        <end position="313"/>
    </location>
</feature>
<dbReference type="InterPro" id="IPR000537">
    <property type="entry name" value="UbiA_prenyltransferase"/>
</dbReference>
<evidence type="ECO:0000256" key="9">
    <source>
        <dbReference type="HAMAP-Rule" id="MF_00154"/>
    </source>
</evidence>
<evidence type="ECO:0000256" key="8">
    <source>
        <dbReference type="ARBA" id="ARBA00047690"/>
    </source>
</evidence>
<gene>
    <name evidence="10" type="primary">cyoE</name>
    <name evidence="9" type="synonym">ctaB</name>
    <name evidence="10" type="ORF">ACFOUV_16730</name>
</gene>
<feature type="transmembrane region" description="Helical" evidence="9">
    <location>
        <begin position="138"/>
        <end position="155"/>
    </location>
</feature>
<comment type="subcellular location">
    <subcellularLocation>
        <location evidence="9">Cell membrane</location>
        <topology evidence="9">Multi-pass membrane protein</topology>
    </subcellularLocation>
    <subcellularLocation>
        <location evidence="1">Membrane</location>
        <topology evidence="1">Multi-pass membrane protein</topology>
    </subcellularLocation>
</comment>
<name>A0ABV8H3I7_9BACI</name>
<evidence type="ECO:0000313" key="11">
    <source>
        <dbReference type="Proteomes" id="UP001595772"/>
    </source>
</evidence>
<evidence type="ECO:0000313" key="10">
    <source>
        <dbReference type="EMBL" id="MFC4025435.1"/>
    </source>
</evidence>
<dbReference type="RefSeq" id="WP_379497928.1">
    <property type="nucleotide sequence ID" value="NZ_JBHSAO010000014.1"/>
</dbReference>
<keyword evidence="2 9" id="KW-1003">Cell membrane</keyword>
<evidence type="ECO:0000256" key="6">
    <source>
        <dbReference type="ARBA" id="ARBA00023133"/>
    </source>
</evidence>
<evidence type="ECO:0000256" key="1">
    <source>
        <dbReference type="ARBA" id="ARBA00004141"/>
    </source>
</evidence>
<protein>
    <recommendedName>
        <fullName evidence="9">Protoheme IX farnesyltransferase</fullName>
        <ecNumber evidence="9">2.5.1.141</ecNumber>
    </recommendedName>
    <alternativeName>
        <fullName evidence="9">Heme B farnesyltransferase</fullName>
    </alternativeName>
    <alternativeName>
        <fullName evidence="9">Heme O synthase</fullName>
    </alternativeName>
</protein>
<keyword evidence="11" id="KW-1185">Reference proteome</keyword>
<feature type="transmembrane region" description="Helical" evidence="9">
    <location>
        <begin position="261"/>
        <end position="279"/>
    </location>
</feature>
<comment type="subunit">
    <text evidence="9">Interacts with CtaA.</text>
</comment>
<dbReference type="PROSITE" id="PS00943">
    <property type="entry name" value="UBIA"/>
    <property type="match status" value="1"/>
</dbReference>
<dbReference type="InterPro" id="IPR006369">
    <property type="entry name" value="Protohaem_IX_farnesylTrfase"/>
</dbReference>
<dbReference type="InterPro" id="IPR044878">
    <property type="entry name" value="UbiA_sf"/>
</dbReference>
<dbReference type="EC" id="2.5.1.141" evidence="9"/>
<comment type="caution">
    <text evidence="10">The sequence shown here is derived from an EMBL/GenBank/DDBJ whole genome shotgun (WGS) entry which is preliminary data.</text>
</comment>
<dbReference type="CDD" id="cd13957">
    <property type="entry name" value="PT_UbiA_Cox10"/>
    <property type="match status" value="1"/>
</dbReference>
<feature type="transmembrane region" description="Helical" evidence="9">
    <location>
        <begin position="68"/>
        <end position="89"/>
    </location>
</feature>
<accession>A0ABV8H3I7</accession>
<keyword evidence="4 9" id="KW-0812">Transmembrane</keyword>
<dbReference type="HAMAP" id="MF_00154">
    <property type="entry name" value="CyoE_CtaB"/>
    <property type="match status" value="1"/>
</dbReference>